<sequence>MLQTERIRSRERMQTGGCRRQIHW</sequence>
<proteinExistence type="predicted"/>
<organism evidence="2">
    <name type="scientific">Rhizophora mucronata</name>
    <name type="common">Asiatic mangrove</name>
    <dbReference type="NCBI Taxonomy" id="61149"/>
    <lineage>
        <taxon>Eukaryota</taxon>
        <taxon>Viridiplantae</taxon>
        <taxon>Streptophyta</taxon>
        <taxon>Embryophyta</taxon>
        <taxon>Tracheophyta</taxon>
        <taxon>Spermatophyta</taxon>
        <taxon>Magnoliopsida</taxon>
        <taxon>eudicotyledons</taxon>
        <taxon>Gunneridae</taxon>
        <taxon>Pentapetalae</taxon>
        <taxon>rosids</taxon>
        <taxon>fabids</taxon>
        <taxon>Malpighiales</taxon>
        <taxon>Rhizophoraceae</taxon>
        <taxon>Rhizophora</taxon>
    </lineage>
</organism>
<feature type="region of interest" description="Disordered" evidence="1">
    <location>
        <begin position="1"/>
        <end position="24"/>
    </location>
</feature>
<evidence type="ECO:0000256" key="1">
    <source>
        <dbReference type="SAM" id="MobiDB-lite"/>
    </source>
</evidence>
<evidence type="ECO:0000313" key="2">
    <source>
        <dbReference type="EMBL" id="MBX62926.1"/>
    </source>
</evidence>
<name>A0A2P2Q7F5_RHIMU</name>
<accession>A0A2P2Q7F5</accession>
<reference evidence="2" key="1">
    <citation type="submission" date="2018-02" db="EMBL/GenBank/DDBJ databases">
        <title>Rhizophora mucronata_Transcriptome.</title>
        <authorList>
            <person name="Meera S.P."/>
            <person name="Sreeshan A."/>
            <person name="Augustine A."/>
        </authorList>
    </citation>
    <scope>NUCLEOTIDE SEQUENCE</scope>
    <source>
        <tissue evidence="2">Leaf</tissue>
    </source>
</reference>
<feature type="compositionally biased region" description="Basic and acidic residues" evidence="1">
    <location>
        <begin position="1"/>
        <end position="13"/>
    </location>
</feature>
<dbReference type="AlphaFoldDB" id="A0A2P2Q7F5"/>
<dbReference type="EMBL" id="GGEC01082442">
    <property type="protein sequence ID" value="MBX62926.1"/>
    <property type="molecule type" value="Transcribed_RNA"/>
</dbReference>
<protein>
    <submittedName>
        <fullName evidence="2">Uncharacterized protein</fullName>
    </submittedName>
</protein>